<proteinExistence type="predicted"/>
<sequence>MASEEHGTIDKPYAVSAQEREWYYYGVTPDGDQPHLLYRTSSKDDPWIPSSSIDKSNLPTKHAYPANNTKLGKAWPTLGRQIADLVRSKVKKSYSISVARFMNVPPGEDSEKGVLGPAVIWIGVDPKLNMTSDDAHEVSQSILAVLAEHDIEDAQVEWNESVVVSL</sequence>
<dbReference type="EMBL" id="JH971390">
    <property type="protein sequence ID" value="EKM79480.1"/>
    <property type="molecule type" value="Genomic_DNA"/>
</dbReference>
<dbReference type="HOGENOM" id="CLU_100321_1_0_1"/>
<dbReference type="InParanoid" id="K5XW90"/>
<dbReference type="OrthoDB" id="5424209at2759"/>
<accession>K5XW90</accession>
<name>K5XW90_AGABU</name>
<dbReference type="RefSeq" id="XP_007330124.1">
    <property type="nucleotide sequence ID" value="XM_007330062.1"/>
</dbReference>
<reference evidence="2" key="1">
    <citation type="journal article" date="2012" name="Proc. Natl. Acad. Sci. U.S.A.">
        <title>Genome sequence of the button mushroom Agaricus bisporus reveals mechanisms governing adaptation to a humic-rich ecological niche.</title>
        <authorList>
            <person name="Morin E."/>
            <person name="Kohler A."/>
            <person name="Baker A.R."/>
            <person name="Foulongne-Oriol M."/>
            <person name="Lombard V."/>
            <person name="Nagy L.G."/>
            <person name="Ohm R.A."/>
            <person name="Patyshakuliyeva A."/>
            <person name="Brun A."/>
            <person name="Aerts A.L."/>
            <person name="Bailey A.M."/>
            <person name="Billette C."/>
            <person name="Coutinho P.M."/>
            <person name="Deakin G."/>
            <person name="Doddapaneni H."/>
            <person name="Floudas D."/>
            <person name="Grimwood J."/>
            <person name="Hilden K."/>
            <person name="Kuees U."/>
            <person name="LaButti K.M."/>
            <person name="Lapidus A."/>
            <person name="Lindquist E.A."/>
            <person name="Lucas S.M."/>
            <person name="Murat C."/>
            <person name="Riley R.W."/>
            <person name="Salamov A.A."/>
            <person name="Schmutz J."/>
            <person name="Subramanian V."/>
            <person name="Woesten H.A.B."/>
            <person name="Xu J."/>
            <person name="Eastwood D.C."/>
            <person name="Foster G.D."/>
            <person name="Sonnenberg A.S."/>
            <person name="Cullen D."/>
            <person name="de Vries R.P."/>
            <person name="Lundell T."/>
            <person name="Hibbett D.S."/>
            <person name="Henrissat B."/>
            <person name="Burton K.S."/>
            <person name="Kerrigan R.W."/>
            <person name="Challen M.P."/>
            <person name="Grigoriev I.V."/>
            <person name="Martin F."/>
        </authorList>
    </citation>
    <scope>NUCLEOTIDE SEQUENCE [LARGE SCALE GENOMIC DNA]</scope>
    <source>
        <strain evidence="2">JB137-S8 / ATCC MYA-4627 / FGSC 10392</strain>
    </source>
</reference>
<dbReference type="Proteomes" id="UP000008493">
    <property type="component" value="Unassembled WGS sequence"/>
</dbReference>
<organism evidence="1 2">
    <name type="scientific">Agaricus bisporus var. burnettii (strain JB137-S8 / ATCC MYA-4627 / FGSC 10392)</name>
    <name type="common">White button mushroom</name>
    <dbReference type="NCBI Taxonomy" id="597362"/>
    <lineage>
        <taxon>Eukaryota</taxon>
        <taxon>Fungi</taxon>
        <taxon>Dikarya</taxon>
        <taxon>Basidiomycota</taxon>
        <taxon>Agaricomycotina</taxon>
        <taxon>Agaricomycetes</taxon>
        <taxon>Agaricomycetidae</taxon>
        <taxon>Agaricales</taxon>
        <taxon>Agaricineae</taxon>
        <taxon>Agaricaceae</taxon>
        <taxon>Agaricus</taxon>
    </lineage>
</organism>
<keyword evidence="2" id="KW-1185">Reference proteome</keyword>
<evidence type="ECO:0000313" key="2">
    <source>
        <dbReference type="Proteomes" id="UP000008493"/>
    </source>
</evidence>
<dbReference type="GeneID" id="18824193"/>
<gene>
    <name evidence="1" type="ORF">AGABI1DRAFT_114035</name>
</gene>
<protein>
    <submittedName>
        <fullName evidence="1">Uncharacterized protein</fullName>
    </submittedName>
</protein>
<dbReference type="OMA" id="QVEWNES"/>
<evidence type="ECO:0000313" key="1">
    <source>
        <dbReference type="EMBL" id="EKM79480.1"/>
    </source>
</evidence>
<dbReference type="AlphaFoldDB" id="K5XW90"/>
<dbReference type="KEGG" id="abp:AGABI1DRAFT114035"/>